<dbReference type="AlphaFoldDB" id="A0AAD3SF36"/>
<reference evidence="1" key="1">
    <citation type="submission" date="2023-05" db="EMBL/GenBank/DDBJ databases">
        <title>Nepenthes gracilis genome sequencing.</title>
        <authorList>
            <person name="Fukushima K."/>
        </authorList>
    </citation>
    <scope>NUCLEOTIDE SEQUENCE</scope>
    <source>
        <strain evidence="1">SING2019-196</strain>
    </source>
</reference>
<evidence type="ECO:0000313" key="1">
    <source>
        <dbReference type="EMBL" id="GMH10043.1"/>
    </source>
</evidence>
<sequence>MVPHILSTVFSSCGLESPELQCRFIMPNIALTGATFSHFGISKFCKSASYQTKEKPKQVNLTDRKFKLWWRKQFHQKLRSVQIEAGA</sequence>
<accession>A0AAD3SF36</accession>
<organism evidence="1 2">
    <name type="scientific">Nepenthes gracilis</name>
    <name type="common">Slender pitcher plant</name>
    <dbReference type="NCBI Taxonomy" id="150966"/>
    <lineage>
        <taxon>Eukaryota</taxon>
        <taxon>Viridiplantae</taxon>
        <taxon>Streptophyta</taxon>
        <taxon>Embryophyta</taxon>
        <taxon>Tracheophyta</taxon>
        <taxon>Spermatophyta</taxon>
        <taxon>Magnoliopsida</taxon>
        <taxon>eudicotyledons</taxon>
        <taxon>Gunneridae</taxon>
        <taxon>Pentapetalae</taxon>
        <taxon>Caryophyllales</taxon>
        <taxon>Nepenthaceae</taxon>
        <taxon>Nepenthes</taxon>
    </lineage>
</organism>
<proteinExistence type="predicted"/>
<name>A0AAD3SF36_NEPGR</name>
<evidence type="ECO:0000313" key="2">
    <source>
        <dbReference type="Proteomes" id="UP001279734"/>
    </source>
</evidence>
<gene>
    <name evidence="1" type="ORF">Nepgr_011884</name>
</gene>
<protein>
    <submittedName>
        <fullName evidence="1">Uncharacterized protein</fullName>
    </submittedName>
</protein>
<keyword evidence="2" id="KW-1185">Reference proteome</keyword>
<dbReference type="Proteomes" id="UP001279734">
    <property type="component" value="Unassembled WGS sequence"/>
</dbReference>
<dbReference type="EMBL" id="BSYO01000009">
    <property type="protein sequence ID" value="GMH10043.1"/>
    <property type="molecule type" value="Genomic_DNA"/>
</dbReference>
<comment type="caution">
    <text evidence="1">The sequence shown here is derived from an EMBL/GenBank/DDBJ whole genome shotgun (WGS) entry which is preliminary data.</text>
</comment>